<dbReference type="PANTHER" id="PTHR42928:SF5">
    <property type="entry name" value="BLR1237 PROTEIN"/>
    <property type="match status" value="1"/>
</dbReference>
<dbReference type="Gene3D" id="3.40.190.10">
    <property type="entry name" value="Periplasmic binding protein-like II"/>
    <property type="match status" value="1"/>
</dbReference>
<keyword evidence="4" id="KW-1185">Reference proteome</keyword>
<evidence type="ECO:0000256" key="1">
    <source>
        <dbReference type="ARBA" id="ARBA00006987"/>
    </source>
</evidence>
<evidence type="ECO:0000313" key="3">
    <source>
        <dbReference type="EMBL" id="PND33940.1"/>
    </source>
</evidence>
<comment type="similarity">
    <text evidence="1">Belongs to the UPF0065 (bug) family.</text>
</comment>
<dbReference type="CDD" id="cd13578">
    <property type="entry name" value="PBP2_Bug27"/>
    <property type="match status" value="1"/>
</dbReference>
<evidence type="ECO:0008006" key="5">
    <source>
        <dbReference type="Google" id="ProtNLM"/>
    </source>
</evidence>
<accession>A0A2N8KKF6</accession>
<organism evidence="3 4">
    <name type="scientific">Achromobacter pulmonis</name>
    <dbReference type="NCBI Taxonomy" id="1389932"/>
    <lineage>
        <taxon>Bacteria</taxon>
        <taxon>Pseudomonadati</taxon>
        <taxon>Pseudomonadota</taxon>
        <taxon>Betaproteobacteria</taxon>
        <taxon>Burkholderiales</taxon>
        <taxon>Alcaligenaceae</taxon>
        <taxon>Achromobacter</taxon>
    </lineage>
</organism>
<dbReference type="PIRSF" id="PIRSF017082">
    <property type="entry name" value="YflP"/>
    <property type="match status" value="1"/>
</dbReference>
<name>A0A2N8KKF6_9BURK</name>
<dbReference type="RefSeq" id="WP_102772023.1">
    <property type="nucleotide sequence ID" value="NZ_POQS01000002.1"/>
</dbReference>
<dbReference type="Gene3D" id="3.40.190.150">
    <property type="entry name" value="Bordetella uptake gene, domain 1"/>
    <property type="match status" value="1"/>
</dbReference>
<dbReference type="SUPFAM" id="SSF53850">
    <property type="entry name" value="Periplasmic binding protein-like II"/>
    <property type="match status" value="1"/>
</dbReference>
<protein>
    <recommendedName>
        <fullName evidence="5">Tripartite tricarboxylate transporter substrate binding protein</fullName>
    </recommendedName>
</protein>
<dbReference type="Pfam" id="PF03401">
    <property type="entry name" value="TctC"/>
    <property type="match status" value="1"/>
</dbReference>
<sequence>MRRRTLLKGLSGALACTLPWSARAAYPDKPVRIIVPLPAASPPDVLARVIAERLQRLWGQPVVVENRPGATGMIGLDAVARSAPDGYTVGIMFLTHTVLPALFGKVSYRTDGDFAPIANLVWLYNALLVAPGSEYADVRGLVEQARRQPGKLSYGSGGNGSPAHLLAAAFCQAAGIDMLHVPFKGPAEAAQALMGGYVQTMFATASVAVPLAQSGKLRALAVTRDGGMDALPGVPTLAEAGVPAFNLKEWEGIVAPAGTPPALISKWNGAMQTILAEAGVRDKLAGLGMEAADANTPAEFAGLIRGELQRWSTFVSERKLRNG</sequence>
<gene>
    <name evidence="3" type="ORF">C1I89_06705</name>
</gene>
<proteinExistence type="inferred from homology"/>
<dbReference type="EMBL" id="POQS01000002">
    <property type="protein sequence ID" value="PND33940.1"/>
    <property type="molecule type" value="Genomic_DNA"/>
</dbReference>
<comment type="caution">
    <text evidence="3">The sequence shown here is derived from an EMBL/GenBank/DDBJ whole genome shotgun (WGS) entry which is preliminary data.</text>
</comment>
<feature type="signal peptide" evidence="2">
    <location>
        <begin position="1"/>
        <end position="24"/>
    </location>
</feature>
<dbReference type="InterPro" id="IPR005064">
    <property type="entry name" value="BUG"/>
</dbReference>
<dbReference type="AlphaFoldDB" id="A0A2N8KKF6"/>
<dbReference type="Proteomes" id="UP000235994">
    <property type="component" value="Unassembled WGS sequence"/>
</dbReference>
<dbReference type="InterPro" id="IPR042100">
    <property type="entry name" value="Bug_dom1"/>
</dbReference>
<evidence type="ECO:0000313" key="4">
    <source>
        <dbReference type="Proteomes" id="UP000235994"/>
    </source>
</evidence>
<keyword evidence="2" id="KW-0732">Signal</keyword>
<dbReference type="PANTHER" id="PTHR42928">
    <property type="entry name" value="TRICARBOXYLATE-BINDING PROTEIN"/>
    <property type="match status" value="1"/>
</dbReference>
<feature type="chain" id="PRO_5014808835" description="Tripartite tricarboxylate transporter substrate binding protein" evidence="2">
    <location>
        <begin position="25"/>
        <end position="323"/>
    </location>
</feature>
<evidence type="ECO:0000256" key="2">
    <source>
        <dbReference type="SAM" id="SignalP"/>
    </source>
</evidence>
<reference evidence="3 4" key="1">
    <citation type="submission" date="2018-01" db="EMBL/GenBank/DDBJ databases">
        <title>The draft genome of an aniline degradation strain ANB-1.</title>
        <authorList>
            <person name="Zhang L."/>
            <person name="Jiang J."/>
        </authorList>
    </citation>
    <scope>NUCLEOTIDE SEQUENCE [LARGE SCALE GENOMIC DNA]</scope>
    <source>
        <strain evidence="3 4">ANB-1</strain>
    </source>
</reference>